<keyword evidence="4" id="KW-1185">Reference proteome</keyword>
<protein>
    <submittedName>
        <fullName evidence="3">Uncharacterized protein</fullName>
    </submittedName>
</protein>
<evidence type="ECO:0000256" key="2">
    <source>
        <dbReference type="SAM" id="SignalP"/>
    </source>
</evidence>
<name>A0A8E2DSJ3_9APHY</name>
<dbReference type="OrthoDB" id="3257429at2759"/>
<feature type="signal peptide" evidence="2">
    <location>
        <begin position="1"/>
        <end position="19"/>
    </location>
</feature>
<organism evidence="3 4">
    <name type="scientific">Obba rivulosa</name>
    <dbReference type="NCBI Taxonomy" id="1052685"/>
    <lineage>
        <taxon>Eukaryota</taxon>
        <taxon>Fungi</taxon>
        <taxon>Dikarya</taxon>
        <taxon>Basidiomycota</taxon>
        <taxon>Agaricomycotina</taxon>
        <taxon>Agaricomycetes</taxon>
        <taxon>Polyporales</taxon>
        <taxon>Gelatoporiaceae</taxon>
        <taxon>Obba</taxon>
    </lineage>
</organism>
<gene>
    <name evidence="3" type="ORF">OBBRIDRAFT_788909</name>
</gene>
<evidence type="ECO:0000313" key="4">
    <source>
        <dbReference type="Proteomes" id="UP000250043"/>
    </source>
</evidence>
<feature type="chain" id="PRO_5034552666" evidence="2">
    <location>
        <begin position="20"/>
        <end position="183"/>
    </location>
</feature>
<proteinExistence type="predicted"/>
<keyword evidence="1" id="KW-0472">Membrane</keyword>
<evidence type="ECO:0000313" key="3">
    <source>
        <dbReference type="EMBL" id="OCH94906.1"/>
    </source>
</evidence>
<accession>A0A8E2DSJ3</accession>
<evidence type="ECO:0000256" key="1">
    <source>
        <dbReference type="SAM" id="Phobius"/>
    </source>
</evidence>
<reference evidence="3 4" key="1">
    <citation type="submission" date="2016-07" db="EMBL/GenBank/DDBJ databases">
        <title>Draft genome of the white-rot fungus Obba rivulosa 3A-2.</title>
        <authorList>
            <consortium name="DOE Joint Genome Institute"/>
            <person name="Miettinen O."/>
            <person name="Riley R."/>
            <person name="Acob R."/>
            <person name="Barry K."/>
            <person name="Cullen D."/>
            <person name="De Vries R."/>
            <person name="Hainaut M."/>
            <person name="Hatakka A."/>
            <person name="Henrissat B."/>
            <person name="Hilden K."/>
            <person name="Kuo R."/>
            <person name="Labutti K."/>
            <person name="Lipzen A."/>
            <person name="Makela M.R."/>
            <person name="Sandor L."/>
            <person name="Spatafora J.W."/>
            <person name="Grigoriev I.V."/>
            <person name="Hibbett D.S."/>
        </authorList>
    </citation>
    <scope>NUCLEOTIDE SEQUENCE [LARGE SCALE GENOMIC DNA]</scope>
    <source>
        <strain evidence="3 4">3A-2</strain>
    </source>
</reference>
<dbReference type="EMBL" id="KV722340">
    <property type="protein sequence ID" value="OCH94906.1"/>
    <property type="molecule type" value="Genomic_DNA"/>
</dbReference>
<dbReference type="AlphaFoldDB" id="A0A8E2DSJ3"/>
<keyword evidence="2" id="KW-0732">Signal</keyword>
<sequence length="183" mass="18768">MRLSLFVSALALGVISVLGQTLTTTDDLGETIVEFITIDPILEVTTTQILETLTTPALATTPPTTIAPTTAPAVQQVQQGPVGAPPATPAVQEPTSYIYTTTDANGNTIALTATFTPTSPAMLTHSTISGSIMAYSQWLGLVGTNTVVPSSNGATPFALERRWLGMAAGTLAGALGGAWLLLA</sequence>
<dbReference type="Proteomes" id="UP000250043">
    <property type="component" value="Unassembled WGS sequence"/>
</dbReference>
<keyword evidence="1" id="KW-0812">Transmembrane</keyword>
<feature type="transmembrane region" description="Helical" evidence="1">
    <location>
        <begin position="163"/>
        <end position="182"/>
    </location>
</feature>
<keyword evidence="1" id="KW-1133">Transmembrane helix</keyword>